<organism evidence="4 5">
    <name type="scientific">Rufibacter latericius</name>
    <dbReference type="NCBI Taxonomy" id="2487040"/>
    <lineage>
        <taxon>Bacteria</taxon>
        <taxon>Pseudomonadati</taxon>
        <taxon>Bacteroidota</taxon>
        <taxon>Cytophagia</taxon>
        <taxon>Cytophagales</taxon>
        <taxon>Hymenobacteraceae</taxon>
        <taxon>Rufibacter</taxon>
    </lineage>
</organism>
<dbReference type="SMART" id="SM00248">
    <property type="entry name" value="ANK"/>
    <property type="match status" value="2"/>
</dbReference>
<dbReference type="PROSITE" id="PS50297">
    <property type="entry name" value="ANK_REP_REGION"/>
    <property type="match status" value="1"/>
</dbReference>
<gene>
    <name evidence="4" type="ORF">EFB08_07935</name>
</gene>
<keyword evidence="1" id="KW-0677">Repeat</keyword>
<evidence type="ECO:0000256" key="1">
    <source>
        <dbReference type="ARBA" id="ARBA00022737"/>
    </source>
</evidence>
<accession>A0A3M9MUK6</accession>
<dbReference type="PANTHER" id="PTHR24171">
    <property type="entry name" value="ANKYRIN REPEAT DOMAIN-CONTAINING PROTEIN 39-RELATED"/>
    <property type="match status" value="1"/>
</dbReference>
<proteinExistence type="predicted"/>
<feature type="repeat" description="ANK" evidence="3">
    <location>
        <begin position="39"/>
        <end position="71"/>
    </location>
</feature>
<keyword evidence="2 3" id="KW-0040">ANK repeat</keyword>
<dbReference type="Gene3D" id="1.25.40.20">
    <property type="entry name" value="Ankyrin repeat-containing domain"/>
    <property type="match status" value="1"/>
</dbReference>
<evidence type="ECO:0000313" key="5">
    <source>
        <dbReference type="Proteomes" id="UP000272117"/>
    </source>
</evidence>
<protein>
    <submittedName>
        <fullName evidence="4">Ankyrin repeat domain-containing protein</fullName>
    </submittedName>
</protein>
<comment type="caution">
    <text evidence="4">The sequence shown here is derived from an EMBL/GenBank/DDBJ whole genome shotgun (WGS) entry which is preliminary data.</text>
</comment>
<dbReference type="PROSITE" id="PS50088">
    <property type="entry name" value="ANK_REPEAT"/>
    <property type="match status" value="1"/>
</dbReference>
<evidence type="ECO:0000313" key="4">
    <source>
        <dbReference type="EMBL" id="RNI28563.1"/>
    </source>
</evidence>
<name>A0A3M9MUK6_9BACT</name>
<dbReference type="RefSeq" id="WP_123126421.1">
    <property type="nucleotide sequence ID" value="NZ_RJJD01000004.1"/>
</dbReference>
<sequence length="127" mass="14436">MKKNSVFEKLVSCIVKNDSQEFSEILEKNPTDLNSKDGKGWTLLHYAAQYLAVEIGQELISRSADINAKDNFGNNVLWRATFASNGRGEFIKLLLKNGADRYEKNIRGISPEELANTISNYNVRQYF</sequence>
<dbReference type="InterPro" id="IPR002110">
    <property type="entry name" value="Ankyrin_rpt"/>
</dbReference>
<dbReference type="SUPFAM" id="SSF48403">
    <property type="entry name" value="Ankyrin repeat"/>
    <property type="match status" value="1"/>
</dbReference>
<dbReference type="OrthoDB" id="407974at2"/>
<dbReference type="Proteomes" id="UP000272117">
    <property type="component" value="Unassembled WGS sequence"/>
</dbReference>
<dbReference type="EMBL" id="RJJD01000004">
    <property type="protein sequence ID" value="RNI28563.1"/>
    <property type="molecule type" value="Genomic_DNA"/>
</dbReference>
<dbReference type="AlphaFoldDB" id="A0A3M9MUK6"/>
<dbReference type="InterPro" id="IPR036770">
    <property type="entry name" value="Ankyrin_rpt-contain_sf"/>
</dbReference>
<evidence type="ECO:0000256" key="2">
    <source>
        <dbReference type="ARBA" id="ARBA00023043"/>
    </source>
</evidence>
<reference evidence="4 5" key="1">
    <citation type="submission" date="2018-11" db="EMBL/GenBank/DDBJ databases">
        <title>Rufibacter latericius sp. nov., isolated from water in Baiyang Lake.</title>
        <authorList>
            <person name="Yang Y."/>
        </authorList>
    </citation>
    <scope>NUCLEOTIDE SEQUENCE [LARGE SCALE GENOMIC DNA]</scope>
    <source>
        <strain evidence="4 5">R-22-1c-1</strain>
    </source>
</reference>
<dbReference type="Pfam" id="PF12796">
    <property type="entry name" value="Ank_2"/>
    <property type="match status" value="1"/>
</dbReference>
<evidence type="ECO:0000256" key="3">
    <source>
        <dbReference type="PROSITE-ProRule" id="PRU00023"/>
    </source>
</evidence>
<keyword evidence="5" id="KW-1185">Reference proteome</keyword>